<organism evidence="11 12">
    <name type="scientific">Rhodnius prolixus</name>
    <name type="common">Triatomid bug</name>
    <dbReference type="NCBI Taxonomy" id="13249"/>
    <lineage>
        <taxon>Eukaryota</taxon>
        <taxon>Metazoa</taxon>
        <taxon>Ecdysozoa</taxon>
        <taxon>Arthropoda</taxon>
        <taxon>Hexapoda</taxon>
        <taxon>Insecta</taxon>
        <taxon>Pterygota</taxon>
        <taxon>Neoptera</taxon>
        <taxon>Paraneoptera</taxon>
        <taxon>Hemiptera</taxon>
        <taxon>Heteroptera</taxon>
        <taxon>Panheteroptera</taxon>
        <taxon>Cimicomorpha</taxon>
        <taxon>Reduviidae</taxon>
        <taxon>Triatominae</taxon>
        <taxon>Rhodnius</taxon>
    </lineage>
</organism>
<dbReference type="GO" id="GO:0001164">
    <property type="term" value="F:RNA polymerase I core promoter sequence-specific DNA binding"/>
    <property type="evidence" value="ECO:0007669"/>
    <property type="project" value="InterPro"/>
</dbReference>
<keyword evidence="6" id="KW-0805">Transcription regulation</keyword>
<dbReference type="STRING" id="13249.T1HIT9"/>
<evidence type="ECO:0000256" key="8">
    <source>
        <dbReference type="ARBA" id="ARBA00023163"/>
    </source>
</evidence>
<dbReference type="eggNOG" id="ENOG502S10D">
    <property type="taxonomic scope" value="Eukaryota"/>
</dbReference>
<dbReference type="EMBL" id="ACPB03019209">
    <property type="status" value="NOT_ANNOTATED_CDS"/>
    <property type="molecule type" value="Genomic_DNA"/>
</dbReference>
<dbReference type="GO" id="GO:0070860">
    <property type="term" value="C:RNA polymerase I core factor complex"/>
    <property type="evidence" value="ECO:0007669"/>
    <property type="project" value="InterPro"/>
</dbReference>
<keyword evidence="8" id="KW-0804">Transcription</keyword>
<name>T1HIT9_RHOPR</name>
<keyword evidence="3" id="KW-0479">Metal-binding</keyword>
<dbReference type="PANTHER" id="PTHR31576">
    <property type="entry name" value="TATA BOX-BINDING PROTEIN-ASSOCIATED FACTOR RNA POLYMERASE I SUBUNIT B"/>
    <property type="match status" value="1"/>
</dbReference>
<evidence type="ECO:0000256" key="7">
    <source>
        <dbReference type="ARBA" id="ARBA00023125"/>
    </source>
</evidence>
<evidence type="ECO:0000256" key="1">
    <source>
        <dbReference type="ARBA" id="ARBA00004604"/>
    </source>
</evidence>
<evidence type="ECO:0000256" key="2">
    <source>
        <dbReference type="ARBA" id="ARBA00006899"/>
    </source>
</evidence>
<comment type="subcellular location">
    <subcellularLocation>
        <location evidence="1">Nucleus</location>
        <location evidence="1">Nucleolus</location>
    </subcellularLocation>
</comment>
<protein>
    <recommendedName>
        <fullName evidence="10">Rrn7/TAF1B C-terminal cyclin domain-containing protein</fullName>
    </recommendedName>
</protein>
<evidence type="ECO:0000256" key="9">
    <source>
        <dbReference type="ARBA" id="ARBA00023242"/>
    </source>
</evidence>
<dbReference type="AlphaFoldDB" id="T1HIT9"/>
<dbReference type="Proteomes" id="UP000015103">
    <property type="component" value="Unassembled WGS sequence"/>
</dbReference>
<sequence>METISDRSLSQKSSQRSYKLRYTKYAKETFLSLLENAKNLEMEDRKVMQTKWKEREVKSVRYMNLTKIVAIIRLALILAKEDIHLADIFRWNEEGYMSIGQAEKLLPADVTVEKDVKAIFYNFPNSRYCLELNVGRLYNFLELEDCKMNLRPTIQRYCQELSLPVQIMEIIDKLLYIRSAECKISTTANYEGRAMAMIVFVLKLLFGLDGITERKLSELAAKVNNSKKIGQVQFSWVHWMKFINARGAVCSYYHASTREKLYPNSRFGGPDPFLSQWDNTPVRQIIKREHGKYLRKVSVTPGRVKIRRGMINHSLKDTLRRSLRYLMSDTVDPIVPSKTPMTSILNLVLTKHNHHISPKMMEILKTDFHQQKLDYLLSPDELQNCWGETEPDITIKSKLASEFILERAQTFPRQVRKIKPSNCKRKKVKLHFYNEYEKSFSSKKGTSPELECTSFSQDEDSVVKNSISGNVYNIPRECWIYKGKYSRLGTSAVQFDNFAME</sequence>
<keyword evidence="7" id="KW-0238">DNA-binding</keyword>
<comment type="similarity">
    <text evidence="2">Belongs to the RRN7/TAF1B family.</text>
</comment>
<evidence type="ECO:0000313" key="12">
    <source>
        <dbReference type="Proteomes" id="UP000015103"/>
    </source>
</evidence>
<dbReference type="HOGENOM" id="CLU_544670_0_0_1"/>
<dbReference type="PANTHER" id="PTHR31576:SF2">
    <property type="entry name" value="TATA BOX-BINDING PROTEIN-ASSOCIATED FACTOR RNA POLYMERASE I SUBUNIT B"/>
    <property type="match status" value="1"/>
</dbReference>
<proteinExistence type="inferred from homology"/>
<evidence type="ECO:0000256" key="6">
    <source>
        <dbReference type="ARBA" id="ARBA00023015"/>
    </source>
</evidence>
<evidence type="ECO:0000259" key="10">
    <source>
        <dbReference type="Pfam" id="PF20645"/>
    </source>
</evidence>
<evidence type="ECO:0000313" key="11">
    <source>
        <dbReference type="EnsemblMetazoa" id="RPRC003962-PA"/>
    </source>
</evidence>
<dbReference type="GO" id="GO:0008270">
    <property type="term" value="F:zinc ion binding"/>
    <property type="evidence" value="ECO:0007669"/>
    <property type="project" value="UniProtKB-KW"/>
</dbReference>
<dbReference type="InParanoid" id="T1HIT9"/>
<keyword evidence="9" id="KW-0539">Nucleus</keyword>
<dbReference type="GO" id="GO:0042790">
    <property type="term" value="P:nucleolar large rRNA transcription by RNA polymerase I"/>
    <property type="evidence" value="ECO:0007669"/>
    <property type="project" value="TreeGrafter"/>
</dbReference>
<dbReference type="InterPro" id="IPR033599">
    <property type="entry name" value="TAF1B/Rrn7"/>
</dbReference>
<dbReference type="VEuPathDB" id="VectorBase:RPRC003962"/>
<dbReference type="OMA" id="REEHINF"/>
<keyword evidence="12" id="KW-1185">Reference proteome</keyword>
<dbReference type="InterPro" id="IPR048538">
    <property type="entry name" value="Rrn7_cyclin_C"/>
</dbReference>
<keyword evidence="4" id="KW-0863">Zinc-finger</keyword>
<evidence type="ECO:0000256" key="4">
    <source>
        <dbReference type="ARBA" id="ARBA00022771"/>
    </source>
</evidence>
<feature type="domain" description="Rrn7/TAF1B C-terminal cyclin" evidence="10">
    <location>
        <begin position="147"/>
        <end position="246"/>
    </location>
</feature>
<reference evidence="11" key="1">
    <citation type="submission" date="2015-05" db="UniProtKB">
        <authorList>
            <consortium name="EnsemblMetazoa"/>
        </authorList>
    </citation>
    <scope>IDENTIFICATION</scope>
</reference>
<dbReference type="GO" id="GO:0005668">
    <property type="term" value="C:RNA polymerase transcription factor SL1 complex"/>
    <property type="evidence" value="ECO:0007669"/>
    <property type="project" value="TreeGrafter"/>
</dbReference>
<dbReference type="Pfam" id="PF20645">
    <property type="entry name" value="Rrn7_cyclin_C"/>
    <property type="match status" value="1"/>
</dbReference>
<dbReference type="EnsemblMetazoa" id="RPRC003962-RA">
    <property type="protein sequence ID" value="RPRC003962-PA"/>
    <property type="gene ID" value="RPRC003962"/>
</dbReference>
<evidence type="ECO:0000256" key="5">
    <source>
        <dbReference type="ARBA" id="ARBA00022833"/>
    </source>
</evidence>
<evidence type="ECO:0000256" key="3">
    <source>
        <dbReference type="ARBA" id="ARBA00022723"/>
    </source>
</evidence>
<keyword evidence="5" id="KW-0862">Zinc</keyword>
<accession>T1HIT9</accession>